<dbReference type="PROSITE" id="PS50045">
    <property type="entry name" value="SIGMA54_INTERACT_4"/>
    <property type="match status" value="1"/>
</dbReference>
<feature type="compositionally biased region" description="Low complexity" evidence="6">
    <location>
        <begin position="30"/>
        <end position="47"/>
    </location>
</feature>
<evidence type="ECO:0000256" key="5">
    <source>
        <dbReference type="ARBA" id="ARBA00023163"/>
    </source>
</evidence>
<dbReference type="CDD" id="cd00009">
    <property type="entry name" value="AAA"/>
    <property type="match status" value="1"/>
</dbReference>
<dbReference type="eggNOG" id="COG3829">
    <property type="taxonomic scope" value="Bacteria"/>
</dbReference>
<dbReference type="InterPro" id="IPR025944">
    <property type="entry name" value="Sigma_54_int_dom_CS"/>
</dbReference>
<accession>A0A017T152</accession>
<organism evidence="9 10">
    <name type="scientific">Chondromyces apiculatus DSM 436</name>
    <dbReference type="NCBI Taxonomy" id="1192034"/>
    <lineage>
        <taxon>Bacteria</taxon>
        <taxon>Pseudomonadati</taxon>
        <taxon>Myxococcota</taxon>
        <taxon>Polyangia</taxon>
        <taxon>Polyangiales</taxon>
        <taxon>Polyangiaceae</taxon>
        <taxon>Chondromyces</taxon>
    </lineage>
</organism>
<dbReference type="Gene3D" id="3.40.50.300">
    <property type="entry name" value="P-loop containing nucleotide triphosphate hydrolases"/>
    <property type="match status" value="1"/>
</dbReference>
<dbReference type="PANTHER" id="PTHR32071">
    <property type="entry name" value="TRANSCRIPTIONAL REGULATORY PROTEIN"/>
    <property type="match status" value="1"/>
</dbReference>
<dbReference type="InterPro" id="IPR002078">
    <property type="entry name" value="Sigma_54_int"/>
</dbReference>
<evidence type="ECO:0000256" key="2">
    <source>
        <dbReference type="ARBA" id="ARBA00022840"/>
    </source>
</evidence>
<sequence>MCGQDMADHERRSGDDQATNRHGHREVTMAAEGPPSSEGGAASDAASVRTTQPVPSSILRHARTPRPEPLRISLVVTHPGGVDMALLHPGVPFVLGRSRPSMMRFEDSALSRTHARFTLTGETGEQVLVEDLDSTNGTWRHGKRLKQAELSIGDAVRLGSLRVRVERLGGEKRSDGAVTSADEGAAHVGGGAARMVEGAARAGESVAYVEPLVAGAGMRPLLARAERAATARIPVLVQGETGTGKEMLARYVHERGPRHEGPLICVNCGAISASLVESHLFGHEKGAFTGAVQPQKGVFEEANGGTLFLDELGELPLAAQATLLRVLESGRITRVGSAREIPVDVRVIAATHRDLKAMSLAGKFREDLYFRLNGVTLVVPPLRERKEEIEPLAEHFLRLANEANGRAVRGIQEETFEALRRYPWPGNVRELRHAIAQAVVLTTSDEISVADLPRAVRDAAPLREAAQFDDTVADDEAAAALEEGGVAHGPSGAGYRSRMLQKERGVLLSALEAAGWNKTKAAQDLQMPLRTLVHKVKTFGLVRPPK</sequence>
<dbReference type="InterPro" id="IPR002197">
    <property type="entry name" value="HTH_Fis"/>
</dbReference>
<keyword evidence="4" id="KW-0238">DNA-binding</keyword>
<dbReference type="SMART" id="SM00382">
    <property type="entry name" value="AAA"/>
    <property type="match status" value="1"/>
</dbReference>
<dbReference type="FunFam" id="3.40.50.300:FF:000006">
    <property type="entry name" value="DNA-binding transcriptional regulator NtrC"/>
    <property type="match status" value="1"/>
</dbReference>
<dbReference type="STRING" id="1192034.CAP_6246"/>
<evidence type="ECO:0000259" key="7">
    <source>
        <dbReference type="PROSITE" id="PS50006"/>
    </source>
</evidence>
<dbReference type="Gene3D" id="2.60.200.20">
    <property type="match status" value="1"/>
</dbReference>
<dbReference type="InterPro" id="IPR025943">
    <property type="entry name" value="Sigma_54_int_dom_ATP-bd_2"/>
</dbReference>
<evidence type="ECO:0000313" key="9">
    <source>
        <dbReference type="EMBL" id="EYF02984.1"/>
    </source>
</evidence>
<dbReference type="PROSITE" id="PS00688">
    <property type="entry name" value="SIGMA54_INTERACT_3"/>
    <property type="match status" value="1"/>
</dbReference>
<keyword evidence="3" id="KW-0805">Transcription regulation</keyword>
<dbReference type="PROSITE" id="PS00676">
    <property type="entry name" value="SIGMA54_INTERACT_2"/>
    <property type="match status" value="1"/>
</dbReference>
<feature type="domain" description="FHA" evidence="7">
    <location>
        <begin position="93"/>
        <end position="145"/>
    </location>
</feature>
<dbReference type="InterPro" id="IPR003593">
    <property type="entry name" value="AAA+_ATPase"/>
</dbReference>
<dbReference type="AlphaFoldDB" id="A0A017T152"/>
<dbReference type="CDD" id="cd00060">
    <property type="entry name" value="FHA"/>
    <property type="match status" value="1"/>
</dbReference>
<evidence type="ECO:0000256" key="4">
    <source>
        <dbReference type="ARBA" id="ARBA00023125"/>
    </source>
</evidence>
<dbReference type="InterPro" id="IPR009057">
    <property type="entry name" value="Homeodomain-like_sf"/>
</dbReference>
<dbReference type="Pfam" id="PF00158">
    <property type="entry name" value="Sigma54_activat"/>
    <property type="match status" value="1"/>
</dbReference>
<dbReference type="Pfam" id="PF00498">
    <property type="entry name" value="FHA"/>
    <property type="match status" value="1"/>
</dbReference>
<gene>
    <name evidence="9" type="ORF">CAP_6246</name>
</gene>
<evidence type="ECO:0000256" key="1">
    <source>
        <dbReference type="ARBA" id="ARBA00022741"/>
    </source>
</evidence>
<dbReference type="Proteomes" id="UP000019678">
    <property type="component" value="Unassembled WGS sequence"/>
</dbReference>
<keyword evidence="1" id="KW-0547">Nucleotide-binding</keyword>
<dbReference type="EMBL" id="ASRX01000052">
    <property type="protein sequence ID" value="EYF02984.1"/>
    <property type="molecule type" value="Genomic_DNA"/>
</dbReference>
<dbReference type="GO" id="GO:0043565">
    <property type="term" value="F:sequence-specific DNA binding"/>
    <property type="evidence" value="ECO:0007669"/>
    <property type="project" value="InterPro"/>
</dbReference>
<evidence type="ECO:0000259" key="8">
    <source>
        <dbReference type="PROSITE" id="PS50045"/>
    </source>
</evidence>
<keyword evidence="10" id="KW-1185">Reference proteome</keyword>
<dbReference type="Pfam" id="PF25601">
    <property type="entry name" value="AAA_lid_14"/>
    <property type="match status" value="1"/>
</dbReference>
<evidence type="ECO:0000256" key="6">
    <source>
        <dbReference type="SAM" id="MobiDB-lite"/>
    </source>
</evidence>
<evidence type="ECO:0008006" key="11">
    <source>
        <dbReference type="Google" id="ProtNLM"/>
    </source>
</evidence>
<reference evidence="9 10" key="1">
    <citation type="submission" date="2013-05" db="EMBL/GenBank/DDBJ databases">
        <title>Genome assembly of Chondromyces apiculatus DSM 436.</title>
        <authorList>
            <person name="Sharma G."/>
            <person name="Khatri I."/>
            <person name="Kaur C."/>
            <person name="Mayilraj S."/>
            <person name="Subramanian S."/>
        </authorList>
    </citation>
    <scope>NUCLEOTIDE SEQUENCE [LARGE SCALE GENOMIC DNA]</scope>
    <source>
        <strain evidence="9 10">DSM 436</strain>
    </source>
</reference>
<proteinExistence type="predicted"/>
<protein>
    <recommendedName>
        <fullName evidence="11">Response regulator of zinc sigma-54-dependent two-component system</fullName>
    </recommendedName>
</protein>
<dbReference type="GO" id="GO:0006355">
    <property type="term" value="P:regulation of DNA-templated transcription"/>
    <property type="evidence" value="ECO:0007669"/>
    <property type="project" value="InterPro"/>
</dbReference>
<dbReference type="SMART" id="SM00240">
    <property type="entry name" value="FHA"/>
    <property type="match status" value="1"/>
</dbReference>
<dbReference type="SUPFAM" id="SSF49879">
    <property type="entry name" value="SMAD/FHA domain"/>
    <property type="match status" value="1"/>
</dbReference>
<feature type="domain" description="Sigma-54 factor interaction" evidence="8">
    <location>
        <begin position="218"/>
        <end position="440"/>
    </location>
</feature>
<dbReference type="InterPro" id="IPR058031">
    <property type="entry name" value="AAA_lid_NorR"/>
</dbReference>
<evidence type="ECO:0000256" key="3">
    <source>
        <dbReference type="ARBA" id="ARBA00023015"/>
    </source>
</evidence>
<dbReference type="GO" id="GO:0005524">
    <property type="term" value="F:ATP binding"/>
    <property type="evidence" value="ECO:0007669"/>
    <property type="project" value="UniProtKB-KW"/>
</dbReference>
<dbReference type="Gene3D" id="1.10.10.60">
    <property type="entry name" value="Homeodomain-like"/>
    <property type="match status" value="1"/>
</dbReference>
<dbReference type="SUPFAM" id="SSF52540">
    <property type="entry name" value="P-loop containing nucleoside triphosphate hydrolases"/>
    <property type="match status" value="1"/>
</dbReference>
<feature type="region of interest" description="Disordered" evidence="6">
    <location>
        <begin position="1"/>
        <end position="64"/>
    </location>
</feature>
<name>A0A017T152_9BACT</name>
<evidence type="ECO:0000313" key="10">
    <source>
        <dbReference type="Proteomes" id="UP000019678"/>
    </source>
</evidence>
<dbReference type="PROSITE" id="PS50006">
    <property type="entry name" value="FHA_DOMAIN"/>
    <property type="match status" value="1"/>
</dbReference>
<comment type="caution">
    <text evidence="9">The sequence shown here is derived from an EMBL/GenBank/DDBJ whole genome shotgun (WGS) entry which is preliminary data.</text>
</comment>
<keyword evidence="2" id="KW-0067">ATP-binding</keyword>
<dbReference type="SUPFAM" id="SSF46689">
    <property type="entry name" value="Homeodomain-like"/>
    <property type="match status" value="1"/>
</dbReference>
<dbReference type="InterPro" id="IPR025662">
    <property type="entry name" value="Sigma_54_int_dom_ATP-bd_1"/>
</dbReference>
<keyword evidence="5" id="KW-0804">Transcription</keyword>
<dbReference type="Pfam" id="PF02954">
    <property type="entry name" value="HTH_8"/>
    <property type="match status" value="1"/>
</dbReference>
<dbReference type="InterPro" id="IPR008984">
    <property type="entry name" value="SMAD_FHA_dom_sf"/>
</dbReference>
<dbReference type="InterPro" id="IPR027417">
    <property type="entry name" value="P-loop_NTPase"/>
</dbReference>
<dbReference type="PROSITE" id="PS00675">
    <property type="entry name" value="SIGMA54_INTERACT_1"/>
    <property type="match status" value="1"/>
</dbReference>
<feature type="compositionally biased region" description="Basic and acidic residues" evidence="6">
    <location>
        <begin position="1"/>
        <end position="19"/>
    </location>
</feature>
<dbReference type="PRINTS" id="PR01590">
    <property type="entry name" value="HTHFIS"/>
</dbReference>
<dbReference type="Gene3D" id="1.10.8.60">
    <property type="match status" value="1"/>
</dbReference>
<dbReference type="InterPro" id="IPR000253">
    <property type="entry name" value="FHA_dom"/>
</dbReference>